<dbReference type="SUPFAM" id="SSF56112">
    <property type="entry name" value="Protein kinase-like (PK-like)"/>
    <property type="match status" value="1"/>
</dbReference>
<sequence>MHGPTLVRKTEIQGDENSDENDDKNKGVAHCHSYGVLHRNLKQQNLLLDHNKGILKITDLGLILE</sequence>
<evidence type="ECO:0000313" key="4">
    <source>
        <dbReference type="Proteomes" id="UP001603857"/>
    </source>
</evidence>
<feature type="compositionally biased region" description="Acidic residues" evidence="1">
    <location>
        <begin position="13"/>
        <end position="22"/>
    </location>
</feature>
<dbReference type="InterPro" id="IPR011009">
    <property type="entry name" value="Kinase-like_dom_sf"/>
</dbReference>
<dbReference type="InterPro" id="IPR000719">
    <property type="entry name" value="Prot_kinase_dom"/>
</dbReference>
<reference evidence="3 4" key="1">
    <citation type="submission" date="2024-08" db="EMBL/GenBank/DDBJ databases">
        <title>Insights into the chromosomal genome structure of Flemingia macrophylla.</title>
        <authorList>
            <person name="Ding Y."/>
            <person name="Zhao Y."/>
            <person name="Bi W."/>
            <person name="Wu M."/>
            <person name="Zhao G."/>
            <person name="Gong Y."/>
            <person name="Li W."/>
            <person name="Zhang P."/>
        </authorList>
    </citation>
    <scope>NUCLEOTIDE SEQUENCE [LARGE SCALE GENOMIC DNA]</scope>
    <source>
        <strain evidence="3">DYQJB</strain>
        <tissue evidence="3">Leaf</tissue>
    </source>
</reference>
<dbReference type="Proteomes" id="UP001603857">
    <property type="component" value="Unassembled WGS sequence"/>
</dbReference>
<keyword evidence="4" id="KW-1185">Reference proteome</keyword>
<proteinExistence type="predicted"/>
<feature type="domain" description="Protein kinase" evidence="2">
    <location>
        <begin position="1"/>
        <end position="65"/>
    </location>
</feature>
<organism evidence="3 4">
    <name type="scientific">Flemingia macrophylla</name>
    <dbReference type="NCBI Taxonomy" id="520843"/>
    <lineage>
        <taxon>Eukaryota</taxon>
        <taxon>Viridiplantae</taxon>
        <taxon>Streptophyta</taxon>
        <taxon>Embryophyta</taxon>
        <taxon>Tracheophyta</taxon>
        <taxon>Spermatophyta</taxon>
        <taxon>Magnoliopsida</taxon>
        <taxon>eudicotyledons</taxon>
        <taxon>Gunneridae</taxon>
        <taxon>Pentapetalae</taxon>
        <taxon>rosids</taxon>
        <taxon>fabids</taxon>
        <taxon>Fabales</taxon>
        <taxon>Fabaceae</taxon>
        <taxon>Papilionoideae</taxon>
        <taxon>50 kb inversion clade</taxon>
        <taxon>NPAAA clade</taxon>
        <taxon>indigoferoid/millettioid clade</taxon>
        <taxon>Phaseoleae</taxon>
        <taxon>Flemingia</taxon>
    </lineage>
</organism>
<dbReference type="Pfam" id="PF00069">
    <property type="entry name" value="Pkinase"/>
    <property type="match status" value="1"/>
</dbReference>
<dbReference type="PROSITE" id="PS50011">
    <property type="entry name" value="PROTEIN_KINASE_DOM"/>
    <property type="match status" value="1"/>
</dbReference>
<feature type="region of interest" description="Disordered" evidence="1">
    <location>
        <begin position="1"/>
        <end position="28"/>
    </location>
</feature>
<dbReference type="EMBL" id="JBGMDY010000005">
    <property type="protein sequence ID" value="KAL2334413.1"/>
    <property type="molecule type" value="Genomic_DNA"/>
</dbReference>
<dbReference type="Gene3D" id="1.10.510.10">
    <property type="entry name" value="Transferase(Phosphotransferase) domain 1"/>
    <property type="match status" value="1"/>
</dbReference>
<name>A0ABD1MFZ9_9FABA</name>
<gene>
    <name evidence="3" type="ORF">Fmac_015626</name>
</gene>
<accession>A0ABD1MFZ9</accession>
<evidence type="ECO:0000256" key="1">
    <source>
        <dbReference type="SAM" id="MobiDB-lite"/>
    </source>
</evidence>
<evidence type="ECO:0000313" key="3">
    <source>
        <dbReference type="EMBL" id="KAL2334413.1"/>
    </source>
</evidence>
<protein>
    <recommendedName>
        <fullName evidence="2">Protein kinase domain-containing protein</fullName>
    </recommendedName>
</protein>
<evidence type="ECO:0000259" key="2">
    <source>
        <dbReference type="PROSITE" id="PS50011"/>
    </source>
</evidence>
<comment type="caution">
    <text evidence="3">The sequence shown here is derived from an EMBL/GenBank/DDBJ whole genome shotgun (WGS) entry which is preliminary data.</text>
</comment>
<dbReference type="AlphaFoldDB" id="A0ABD1MFZ9"/>